<dbReference type="SFLD" id="SFLDG00358">
    <property type="entry name" value="Main_(cytGST)"/>
    <property type="match status" value="1"/>
</dbReference>
<reference evidence="3" key="1">
    <citation type="journal article" date="2015" name="Int. J. Syst. Evol. Microbiol.">
        <title>Rhizobium oryzicola sp. nov., potential plant-growth-promoting endophytic bacteria isolated from rice roots.</title>
        <authorList>
            <person name="Zhang X.X."/>
            <person name="Gao J.S."/>
            <person name="Cao Y.H."/>
            <person name="Sheirdil R.A."/>
            <person name="Wang X.C."/>
            <person name="Zhang L."/>
        </authorList>
    </citation>
    <scope>NUCLEOTIDE SEQUENCE</scope>
    <source>
        <strain evidence="3">05753</strain>
    </source>
</reference>
<dbReference type="Proteomes" id="UP001169006">
    <property type="component" value="Unassembled WGS sequence"/>
</dbReference>
<dbReference type="PANTHER" id="PTHR44051">
    <property type="entry name" value="GLUTATHIONE S-TRANSFERASE-RELATED"/>
    <property type="match status" value="1"/>
</dbReference>
<dbReference type="SUPFAM" id="SSF52833">
    <property type="entry name" value="Thioredoxin-like"/>
    <property type="match status" value="1"/>
</dbReference>
<name>A0ABT8SSL2_9HYPH</name>
<evidence type="ECO:0000259" key="2">
    <source>
        <dbReference type="PROSITE" id="PS50405"/>
    </source>
</evidence>
<sequence>MLTLFFSPGACSLASHIALIEAGVPFELKRLKFAENEQRSPEYLKVNPKGRVPALVTEKGTLTETPALLIYIAQLVPEKNLAPLDDAFALAELQAFNSYIASTVHVAHAHGRRGSRWADEQSSFDDMHRKVPQTMSDCFRLIEDDFLKGPWVMGDQFTVADIYLFVMEDWLKGDRVDIADFPRVRDHYERMKARPAVQQALASEAAA</sequence>
<dbReference type="Pfam" id="PF13410">
    <property type="entry name" value="GST_C_2"/>
    <property type="match status" value="1"/>
</dbReference>
<dbReference type="InterPro" id="IPR040079">
    <property type="entry name" value="Glutathione_S-Trfase"/>
</dbReference>
<evidence type="ECO:0000313" key="3">
    <source>
        <dbReference type="EMBL" id="MDO1581402.1"/>
    </source>
</evidence>
<dbReference type="SUPFAM" id="SSF47616">
    <property type="entry name" value="GST C-terminal domain-like"/>
    <property type="match status" value="1"/>
</dbReference>
<dbReference type="InterPro" id="IPR036249">
    <property type="entry name" value="Thioredoxin-like_sf"/>
</dbReference>
<dbReference type="RefSeq" id="WP_302075513.1">
    <property type="nucleotide sequence ID" value="NZ_JAUKWQ010000001.1"/>
</dbReference>
<dbReference type="SFLD" id="SFLDG01150">
    <property type="entry name" value="Main.1:_Beta-like"/>
    <property type="match status" value="1"/>
</dbReference>
<dbReference type="SFLD" id="SFLDS00019">
    <property type="entry name" value="Glutathione_Transferase_(cytos"/>
    <property type="match status" value="1"/>
</dbReference>
<evidence type="ECO:0000259" key="1">
    <source>
        <dbReference type="PROSITE" id="PS50404"/>
    </source>
</evidence>
<dbReference type="Gene3D" id="3.40.30.10">
    <property type="entry name" value="Glutaredoxin"/>
    <property type="match status" value="1"/>
</dbReference>
<keyword evidence="4" id="KW-1185">Reference proteome</keyword>
<dbReference type="PANTHER" id="PTHR44051:SF8">
    <property type="entry name" value="GLUTATHIONE S-TRANSFERASE GSTA"/>
    <property type="match status" value="1"/>
</dbReference>
<protein>
    <submittedName>
        <fullName evidence="3">Glutathione S-transferase family protein</fullName>
    </submittedName>
</protein>
<dbReference type="PROSITE" id="PS50405">
    <property type="entry name" value="GST_CTER"/>
    <property type="match status" value="1"/>
</dbReference>
<dbReference type="InterPro" id="IPR010987">
    <property type="entry name" value="Glutathione-S-Trfase_C-like"/>
</dbReference>
<dbReference type="Gene3D" id="1.20.1050.10">
    <property type="match status" value="1"/>
</dbReference>
<comment type="caution">
    <text evidence="3">The sequence shown here is derived from an EMBL/GenBank/DDBJ whole genome shotgun (WGS) entry which is preliminary data.</text>
</comment>
<dbReference type="CDD" id="cd03188">
    <property type="entry name" value="GST_C_Beta"/>
    <property type="match status" value="1"/>
</dbReference>
<dbReference type="PROSITE" id="PS50404">
    <property type="entry name" value="GST_NTER"/>
    <property type="match status" value="1"/>
</dbReference>
<feature type="domain" description="GST N-terminal" evidence="1">
    <location>
        <begin position="1"/>
        <end position="80"/>
    </location>
</feature>
<reference evidence="3" key="2">
    <citation type="submission" date="2023-07" db="EMBL/GenBank/DDBJ databases">
        <authorList>
            <person name="Sun H."/>
        </authorList>
    </citation>
    <scope>NUCLEOTIDE SEQUENCE</scope>
    <source>
        <strain evidence="3">05753</strain>
    </source>
</reference>
<organism evidence="3 4">
    <name type="scientific">Rhizobium oryzicola</name>
    <dbReference type="NCBI Taxonomy" id="1232668"/>
    <lineage>
        <taxon>Bacteria</taxon>
        <taxon>Pseudomonadati</taxon>
        <taxon>Pseudomonadota</taxon>
        <taxon>Alphaproteobacteria</taxon>
        <taxon>Hyphomicrobiales</taxon>
        <taxon>Rhizobiaceae</taxon>
        <taxon>Rhizobium/Agrobacterium group</taxon>
        <taxon>Rhizobium</taxon>
    </lineage>
</organism>
<dbReference type="CDD" id="cd03057">
    <property type="entry name" value="GST_N_Beta"/>
    <property type="match status" value="1"/>
</dbReference>
<dbReference type="EMBL" id="JAUKWQ010000001">
    <property type="protein sequence ID" value="MDO1581402.1"/>
    <property type="molecule type" value="Genomic_DNA"/>
</dbReference>
<evidence type="ECO:0000313" key="4">
    <source>
        <dbReference type="Proteomes" id="UP001169006"/>
    </source>
</evidence>
<dbReference type="InterPro" id="IPR036282">
    <property type="entry name" value="Glutathione-S-Trfase_C_sf"/>
</dbReference>
<proteinExistence type="predicted"/>
<dbReference type="Pfam" id="PF02798">
    <property type="entry name" value="GST_N"/>
    <property type="match status" value="1"/>
</dbReference>
<gene>
    <name evidence="3" type="ORF">Q2T52_04765</name>
</gene>
<accession>A0ABT8SSL2</accession>
<feature type="domain" description="GST C-terminal" evidence="2">
    <location>
        <begin position="86"/>
        <end position="207"/>
    </location>
</feature>
<dbReference type="InterPro" id="IPR004045">
    <property type="entry name" value="Glutathione_S-Trfase_N"/>
</dbReference>